<dbReference type="FunFam" id="2.20.100.10:FF:000008">
    <property type="entry name" value="Unc-5 netrin receptor C"/>
    <property type="match status" value="1"/>
</dbReference>
<dbReference type="InterPro" id="IPR036179">
    <property type="entry name" value="Ig-like_dom_sf"/>
</dbReference>
<organism evidence="16 17">
    <name type="scientific">Hemibagrus guttatus</name>
    <dbReference type="NCBI Taxonomy" id="175788"/>
    <lineage>
        <taxon>Eukaryota</taxon>
        <taxon>Metazoa</taxon>
        <taxon>Chordata</taxon>
        <taxon>Craniata</taxon>
        <taxon>Vertebrata</taxon>
        <taxon>Euteleostomi</taxon>
        <taxon>Actinopterygii</taxon>
        <taxon>Neopterygii</taxon>
        <taxon>Teleostei</taxon>
        <taxon>Ostariophysi</taxon>
        <taxon>Siluriformes</taxon>
        <taxon>Bagridae</taxon>
        <taxon>Hemibagrus</taxon>
    </lineage>
</organism>
<dbReference type="InterPro" id="IPR036383">
    <property type="entry name" value="TSP1_rpt_sf"/>
</dbReference>
<dbReference type="Gene3D" id="2.60.40.10">
    <property type="entry name" value="Immunoglobulins"/>
    <property type="match status" value="2"/>
</dbReference>
<dbReference type="Pfam" id="PF13358">
    <property type="entry name" value="DDE_3"/>
    <property type="match status" value="1"/>
</dbReference>
<dbReference type="SMART" id="SM00209">
    <property type="entry name" value="TSP1"/>
    <property type="match status" value="2"/>
</dbReference>
<comment type="similarity">
    <text evidence="2 13">Belongs to the unc-5 family.</text>
</comment>
<dbReference type="InterPro" id="IPR013098">
    <property type="entry name" value="Ig_I-set"/>
</dbReference>
<comment type="subcellular location">
    <subcellularLocation>
        <location evidence="13">Cell membrane</location>
        <topology evidence="13">Single-pass type I membrane protein</topology>
    </subcellularLocation>
    <subcellularLocation>
        <location evidence="1">Membrane</location>
        <topology evidence="1">Single-pass type I membrane protein</topology>
    </subcellularLocation>
</comment>
<feature type="domain" description="Ig-like" evidence="14">
    <location>
        <begin position="180"/>
        <end position="278"/>
    </location>
</feature>
<dbReference type="InterPro" id="IPR038717">
    <property type="entry name" value="Tc1-like_DDE_dom"/>
</dbReference>
<keyword evidence="8" id="KW-0472">Membrane</keyword>
<proteinExistence type="inferred from homology"/>
<dbReference type="PANTHER" id="PTHR12582">
    <property type="entry name" value="NETRIN RECEPTOR UNC5"/>
    <property type="match status" value="1"/>
</dbReference>
<evidence type="ECO:0000256" key="8">
    <source>
        <dbReference type="ARBA" id="ARBA00023136"/>
    </source>
</evidence>
<dbReference type="Pfam" id="PF25609">
    <property type="entry name" value="Unc5_NetrinR_N"/>
    <property type="match status" value="1"/>
</dbReference>
<sequence>NMKVPQSLNIFGIFSSPILPAPVQKLQAVLNTVQDGQRQGKIYYTVVMVALSTQLFLFNPPHEKLQGTKSHTQMKDLKPWSPSLKVREVMINVSRQQVEDFHGPEDYWCLCVAWSHLGTSKSRKATVRIAYLRKNFEQDPQGKEVPIRGMIVLHCRPPEGVPAAERGLHFTGVSVQWDVPETTLVVELTRGNPHEIPKLLQLTPLDLERQYLLESLQSQRVEWLKNDELLSSLDDDNIDTRADHNLIINEARLSDSGNYTCLASNIVAKRRSATATVVVFVNGGWSLWTEWSQCSVDCGRGVQKRSRTCTNPAPLNGGAFCEGMSVQKSTCNALCPVDGGWDEWSEWTACSAQCERQRWRECTAPAPRNRGRACEGKGHDVENCTGDLCTQDGKMLHDVKPQSMDGSNEVALYSGLAAGAIAVTVLVISVTLYRRSQSEYGVDVIDSSALAGGFQSFNFKSTRQGNPLLLNSSTRPEQTYSFRDSVGKELFDPLPDATAKVQSSFTAEYHAKTYPQGLASPVPTNNGPYNTYRTHPRSSGVFGHQGGRLVMPNAGVSLLVSHGAIAEDTSWEMYMLIDQGDSRVAKKKSSELFRAREERQAVNYFRKVWKGKGVTSRQKKIMLNAPSLERCEILLGPEVTYGPPGLSLTSPVAMTIAHCAEVIDENWNVRLKKKTKDDEWEGPGRLIRVKERMNGAMYREILSKNLLPSARALKMKRGWVFQHDNDPKHITWATKEWLRKKHFKVLEWPSQSPDLNPIENLWRELKIHVAQRQPQNITALEEICMEEWAKLPATEVMSADDDSTSCYCLLDSGRCYLLLSEPGSYALVGEPLSDAATKRLKVAVFGSSHSSMSYSLRVYCVDDTPHAFQGVVTTESNRHGLLLEEPKTLLFKGNTNNLQVSIQDLPQFPWSIKPFSTCQEFSFSQLWSSNQQPLHCAFSLERFNVGTSQLSCKISVRQVKGHEQILQVYTCVEEKEKETLPFFMQTDCTVTSQTGAKAFKIPPSIRQRICATFDTANTKGKDWQLLAQKLNIQTNLSYFAQQRSPSGVILSLWEAQHQASGDLDSLASALEEISKIHSKSLAQSPSETQPDYNQ</sequence>
<dbReference type="SMART" id="SM00218">
    <property type="entry name" value="ZU5"/>
    <property type="match status" value="1"/>
</dbReference>
<evidence type="ECO:0000313" key="16">
    <source>
        <dbReference type="EMBL" id="KAK3514684.1"/>
    </source>
</evidence>
<dbReference type="SUPFAM" id="SSF48726">
    <property type="entry name" value="Immunoglobulin"/>
    <property type="match status" value="1"/>
</dbReference>
<dbReference type="GO" id="GO:0005886">
    <property type="term" value="C:plasma membrane"/>
    <property type="evidence" value="ECO:0007669"/>
    <property type="project" value="UniProtKB-SubCell"/>
</dbReference>
<dbReference type="PROSITE" id="PS50092">
    <property type="entry name" value="TSP1"/>
    <property type="match status" value="2"/>
</dbReference>
<protein>
    <recommendedName>
        <fullName evidence="13">Netrin receptor UNC5</fullName>
    </recommendedName>
</protein>
<keyword evidence="10 13" id="KW-0675">Receptor</keyword>
<dbReference type="InterPro" id="IPR057755">
    <property type="entry name" value="UNC5A-D-like_N"/>
</dbReference>
<dbReference type="Proteomes" id="UP001274896">
    <property type="component" value="Unassembled WGS sequence"/>
</dbReference>
<evidence type="ECO:0000256" key="3">
    <source>
        <dbReference type="ARBA" id="ARBA00022473"/>
    </source>
</evidence>
<dbReference type="SMART" id="SM00005">
    <property type="entry name" value="DEATH"/>
    <property type="match status" value="1"/>
</dbReference>
<dbReference type="Gene3D" id="3.30.420.10">
    <property type="entry name" value="Ribonuclease H-like superfamily/Ribonuclease H"/>
    <property type="match status" value="1"/>
</dbReference>
<evidence type="ECO:0000256" key="6">
    <source>
        <dbReference type="ARBA" id="ARBA00022737"/>
    </source>
</evidence>
<dbReference type="InterPro" id="IPR000884">
    <property type="entry name" value="TSP1_rpt"/>
</dbReference>
<dbReference type="InterPro" id="IPR033772">
    <property type="entry name" value="UPA"/>
</dbReference>
<dbReference type="Pfam" id="PF00791">
    <property type="entry name" value="ZU5"/>
    <property type="match status" value="2"/>
</dbReference>
<dbReference type="InterPro" id="IPR013783">
    <property type="entry name" value="Ig-like_fold"/>
</dbReference>
<evidence type="ECO:0000256" key="9">
    <source>
        <dbReference type="ARBA" id="ARBA00023157"/>
    </source>
</evidence>
<dbReference type="InterPro" id="IPR000488">
    <property type="entry name" value="Death_dom"/>
</dbReference>
<dbReference type="SMART" id="SM00409">
    <property type="entry name" value="IG"/>
    <property type="match status" value="1"/>
</dbReference>
<evidence type="ECO:0000256" key="4">
    <source>
        <dbReference type="ARBA" id="ARBA00022692"/>
    </source>
</evidence>
<feature type="non-terminal residue" evidence="16">
    <location>
        <position position="1094"/>
    </location>
</feature>
<dbReference type="GO" id="GO:0003676">
    <property type="term" value="F:nucleic acid binding"/>
    <property type="evidence" value="ECO:0007669"/>
    <property type="project" value="InterPro"/>
</dbReference>
<gene>
    <name evidence="16" type="ORF">QTP70_021768</name>
</gene>
<dbReference type="Pfam" id="PF07679">
    <property type="entry name" value="I-set"/>
    <property type="match status" value="1"/>
</dbReference>
<evidence type="ECO:0000259" key="15">
    <source>
        <dbReference type="PROSITE" id="PS51145"/>
    </source>
</evidence>
<dbReference type="PROSITE" id="PS51145">
    <property type="entry name" value="ZU5"/>
    <property type="match status" value="1"/>
</dbReference>
<dbReference type="AlphaFoldDB" id="A0AAE0Q6X1"/>
<comment type="caution">
    <text evidence="16">The sequence shown here is derived from an EMBL/GenBank/DDBJ whole genome shotgun (WGS) entry which is preliminary data.</text>
</comment>
<evidence type="ECO:0000256" key="11">
    <source>
        <dbReference type="ARBA" id="ARBA00023180"/>
    </source>
</evidence>
<keyword evidence="6" id="KW-0677">Repeat</keyword>
<keyword evidence="9" id="KW-1015">Disulfide bond</keyword>
<keyword evidence="11" id="KW-0325">Glycoprotein</keyword>
<name>A0AAE0Q6X1_9TELE</name>
<dbReference type="FunFam" id="2.20.100.10:FF:000002">
    <property type="entry name" value="Unc-5 netrin receptor C"/>
    <property type="match status" value="1"/>
</dbReference>
<keyword evidence="7" id="KW-1133">Transmembrane helix</keyword>
<evidence type="ECO:0000256" key="10">
    <source>
        <dbReference type="ARBA" id="ARBA00023170"/>
    </source>
</evidence>
<evidence type="ECO:0000256" key="13">
    <source>
        <dbReference type="RuleBase" id="RU367033"/>
    </source>
</evidence>
<dbReference type="PANTHER" id="PTHR12582:SF5">
    <property type="entry name" value="NETRIN RECEPTOR UNC5D"/>
    <property type="match status" value="1"/>
</dbReference>
<keyword evidence="5" id="KW-0732">Signal</keyword>
<dbReference type="InterPro" id="IPR011029">
    <property type="entry name" value="DEATH-like_dom_sf"/>
</dbReference>
<evidence type="ECO:0000256" key="2">
    <source>
        <dbReference type="ARBA" id="ARBA00009844"/>
    </source>
</evidence>
<evidence type="ECO:0000259" key="14">
    <source>
        <dbReference type="PROSITE" id="PS50835"/>
    </source>
</evidence>
<feature type="domain" description="ZU5" evidence="15">
    <location>
        <begin position="536"/>
        <end position="711"/>
    </location>
</feature>
<accession>A0AAE0Q6X1</accession>
<dbReference type="InterPro" id="IPR037936">
    <property type="entry name" value="UNC5A-D"/>
</dbReference>
<dbReference type="PROSITE" id="PS50835">
    <property type="entry name" value="IG_LIKE"/>
    <property type="match status" value="1"/>
</dbReference>
<dbReference type="PRINTS" id="PR01705">
    <property type="entry name" value="TSP1REPEAT"/>
</dbReference>
<reference evidence="16" key="1">
    <citation type="submission" date="2023-06" db="EMBL/GenBank/DDBJ databases">
        <title>Male Hemibagrus guttatus genome.</title>
        <authorList>
            <person name="Bian C."/>
        </authorList>
    </citation>
    <scope>NUCLEOTIDE SEQUENCE</scope>
    <source>
        <strain evidence="16">Male_cb2023</strain>
        <tissue evidence="16">Muscle</tissue>
    </source>
</reference>
<dbReference type="InterPro" id="IPR003599">
    <property type="entry name" value="Ig_sub"/>
</dbReference>
<dbReference type="InterPro" id="IPR007110">
    <property type="entry name" value="Ig-like_dom"/>
</dbReference>
<dbReference type="Gene3D" id="1.10.533.10">
    <property type="entry name" value="Death Domain, Fas"/>
    <property type="match status" value="1"/>
</dbReference>
<dbReference type="SUPFAM" id="SSF82895">
    <property type="entry name" value="TSP-1 type 1 repeat"/>
    <property type="match status" value="2"/>
</dbReference>
<evidence type="ECO:0000256" key="7">
    <source>
        <dbReference type="ARBA" id="ARBA00022989"/>
    </source>
</evidence>
<keyword evidence="12 13" id="KW-0393">Immunoglobulin domain</keyword>
<dbReference type="Pfam" id="PF00090">
    <property type="entry name" value="TSP_1"/>
    <property type="match status" value="2"/>
</dbReference>
<dbReference type="FunFam" id="2.60.40.10:FF:002125">
    <property type="entry name" value="Netrin receptor UNC5D"/>
    <property type="match status" value="1"/>
</dbReference>
<evidence type="ECO:0000256" key="12">
    <source>
        <dbReference type="ARBA" id="ARBA00023319"/>
    </source>
</evidence>
<dbReference type="Gene3D" id="2.20.100.10">
    <property type="entry name" value="Thrombospondin type-1 (TSP1) repeat"/>
    <property type="match status" value="2"/>
</dbReference>
<dbReference type="InterPro" id="IPR036397">
    <property type="entry name" value="RNaseH_sf"/>
</dbReference>
<comment type="function">
    <text evidence="13">Receptor for netrin required for axon guidance. Mediates axon repulsion of neuronal growth cones in the developing nervous system upon ligand binding.</text>
</comment>
<evidence type="ECO:0000256" key="5">
    <source>
        <dbReference type="ARBA" id="ARBA00022729"/>
    </source>
</evidence>
<evidence type="ECO:0000256" key="1">
    <source>
        <dbReference type="ARBA" id="ARBA00004479"/>
    </source>
</evidence>
<dbReference type="SUPFAM" id="SSF47986">
    <property type="entry name" value="DEATH domain"/>
    <property type="match status" value="1"/>
</dbReference>
<keyword evidence="4" id="KW-0812">Transmembrane</keyword>
<keyword evidence="3 13" id="KW-0217">Developmental protein</keyword>
<dbReference type="GO" id="GO:0005042">
    <property type="term" value="F:netrin receptor activity"/>
    <property type="evidence" value="ECO:0007669"/>
    <property type="project" value="UniProtKB-UniRule"/>
</dbReference>
<dbReference type="GO" id="GO:0007411">
    <property type="term" value="P:axon guidance"/>
    <property type="evidence" value="ECO:0007669"/>
    <property type="project" value="TreeGrafter"/>
</dbReference>
<dbReference type="EMBL" id="JAUCMX010000021">
    <property type="protein sequence ID" value="KAK3514684.1"/>
    <property type="molecule type" value="Genomic_DNA"/>
</dbReference>
<dbReference type="InterPro" id="IPR000906">
    <property type="entry name" value="ZU5_dom"/>
</dbReference>
<keyword evidence="17" id="KW-1185">Reference proteome</keyword>
<dbReference type="Pfam" id="PF00531">
    <property type="entry name" value="Death"/>
    <property type="match status" value="1"/>
</dbReference>
<dbReference type="FunFam" id="1.10.533.10:FF:000001">
    <property type="entry name" value="Unc-5 netrin receptor B"/>
    <property type="match status" value="1"/>
</dbReference>
<evidence type="ECO:0000313" key="17">
    <source>
        <dbReference type="Proteomes" id="UP001274896"/>
    </source>
</evidence>
<dbReference type="Pfam" id="PF17217">
    <property type="entry name" value="UPA"/>
    <property type="match status" value="1"/>
</dbReference>